<reference evidence="3 4" key="1">
    <citation type="submission" date="2019-09" db="EMBL/GenBank/DDBJ databases">
        <title>Bird 10,000 Genomes (B10K) Project - Family phase.</title>
        <authorList>
            <person name="Zhang G."/>
        </authorList>
    </citation>
    <scope>NUCLEOTIDE SEQUENCE [LARGE SCALE GENOMIC DNA]</scope>
    <source>
        <strain evidence="3">B10K-DU-002-01</strain>
        <tissue evidence="3">Muscle</tissue>
    </source>
</reference>
<dbReference type="AlphaFoldDB" id="A0A7L1BZU1"/>
<feature type="non-terminal residue" evidence="3">
    <location>
        <position position="1"/>
    </location>
</feature>
<sequence length="321" mass="38041">LCESSKERSEEALLLSHLEQHHLVSILKKKVDDTHKRCRDLEQLNMELEKLRAEDAVKMKTQTQRIQYLEGRFRDLVKNHEKMIQFKNEHKKQHMQLWEENRHLRRDREALFSQAVSQKEAEVLRLVAQARELSQQLRSLQEKYAYESHRAQEREKELLEAQSQQADAYAQEVNSLKKEMQLLQEKHQEAAARAEQAESQQRAQGSELQAKLERAQEEKEQLLNLAMERSKALQDKEQEIQKLEEKLETMEEAMQRAGRCLKKKAAAVDKDLKVQELQGQLERSKQAYNELLLRFEAYRKHSMDLLTKERALNVKLRHFVA</sequence>
<keyword evidence="4" id="KW-1185">Reference proteome</keyword>
<gene>
    <name evidence="3" type="primary">Ccdc89</name>
    <name evidence="3" type="ORF">ILLCLE_R02473</name>
</gene>
<dbReference type="Proteomes" id="UP000534634">
    <property type="component" value="Unassembled WGS sequence"/>
</dbReference>
<feature type="compositionally biased region" description="Low complexity" evidence="2">
    <location>
        <begin position="197"/>
        <end position="207"/>
    </location>
</feature>
<organism evidence="3 4">
    <name type="scientific">Illadopsis cleaveri</name>
    <name type="common">blackcap illadopsis</name>
    <dbReference type="NCBI Taxonomy" id="201329"/>
    <lineage>
        <taxon>Eukaryota</taxon>
        <taxon>Metazoa</taxon>
        <taxon>Chordata</taxon>
        <taxon>Craniata</taxon>
        <taxon>Vertebrata</taxon>
        <taxon>Euteleostomi</taxon>
        <taxon>Archelosauria</taxon>
        <taxon>Archosauria</taxon>
        <taxon>Dinosauria</taxon>
        <taxon>Saurischia</taxon>
        <taxon>Theropoda</taxon>
        <taxon>Coelurosauria</taxon>
        <taxon>Aves</taxon>
        <taxon>Neognathae</taxon>
        <taxon>Neoaves</taxon>
        <taxon>Telluraves</taxon>
        <taxon>Australaves</taxon>
        <taxon>Passeriformes</taxon>
        <taxon>Sylvioidea</taxon>
        <taxon>Timaliidae</taxon>
        <taxon>Illadopsis</taxon>
    </lineage>
</organism>
<feature type="compositionally biased region" description="Basic and acidic residues" evidence="2">
    <location>
        <begin position="186"/>
        <end position="196"/>
    </location>
</feature>
<feature type="non-terminal residue" evidence="3">
    <location>
        <position position="321"/>
    </location>
</feature>
<evidence type="ECO:0000256" key="1">
    <source>
        <dbReference type="ARBA" id="ARBA00023054"/>
    </source>
</evidence>
<feature type="region of interest" description="Disordered" evidence="2">
    <location>
        <begin position="186"/>
        <end position="210"/>
    </location>
</feature>
<comment type="caution">
    <text evidence="3">The sequence shown here is derived from an EMBL/GenBank/DDBJ whole genome shotgun (WGS) entry which is preliminary data.</text>
</comment>
<dbReference type="PANTHER" id="PTHR34768">
    <property type="entry name" value="COILED-COIL DOMAIN-CONTAINING PROTEIN 89"/>
    <property type="match status" value="1"/>
</dbReference>
<evidence type="ECO:0000313" key="4">
    <source>
        <dbReference type="Proteomes" id="UP000534634"/>
    </source>
</evidence>
<dbReference type="PANTHER" id="PTHR34768:SF2">
    <property type="entry name" value="COILED-COIL DOMAIN CONTAINING 89"/>
    <property type="match status" value="1"/>
</dbReference>
<evidence type="ECO:0000313" key="3">
    <source>
        <dbReference type="EMBL" id="NXM59147.1"/>
    </source>
</evidence>
<protein>
    <submittedName>
        <fullName evidence="3">CCD89 protein</fullName>
    </submittedName>
</protein>
<keyword evidence="1" id="KW-0175">Coiled coil</keyword>
<name>A0A7L1BZU1_9PASS</name>
<dbReference type="InterPro" id="IPR043450">
    <property type="entry name" value="CCDC89-like"/>
</dbReference>
<dbReference type="EMBL" id="VXBB01013894">
    <property type="protein sequence ID" value="NXM59147.1"/>
    <property type="molecule type" value="Genomic_DNA"/>
</dbReference>
<accession>A0A7L1BZU1</accession>
<evidence type="ECO:0000256" key="2">
    <source>
        <dbReference type="SAM" id="MobiDB-lite"/>
    </source>
</evidence>
<proteinExistence type="predicted"/>